<dbReference type="AlphaFoldDB" id="A0A9P7ZAJ3"/>
<keyword evidence="3" id="KW-1185">Reference proteome</keyword>
<protein>
    <submittedName>
        <fullName evidence="2">Uncharacterized protein</fullName>
    </submittedName>
</protein>
<evidence type="ECO:0000313" key="2">
    <source>
        <dbReference type="EMBL" id="KAG9248256.1"/>
    </source>
</evidence>
<organism evidence="2 3">
    <name type="scientific">Calycina marina</name>
    <dbReference type="NCBI Taxonomy" id="1763456"/>
    <lineage>
        <taxon>Eukaryota</taxon>
        <taxon>Fungi</taxon>
        <taxon>Dikarya</taxon>
        <taxon>Ascomycota</taxon>
        <taxon>Pezizomycotina</taxon>
        <taxon>Leotiomycetes</taxon>
        <taxon>Helotiales</taxon>
        <taxon>Pezizellaceae</taxon>
        <taxon>Calycina</taxon>
    </lineage>
</organism>
<gene>
    <name evidence="2" type="ORF">BJ878DRAFT_61293</name>
</gene>
<comment type="caution">
    <text evidence="2">The sequence shown here is derived from an EMBL/GenBank/DDBJ whole genome shotgun (WGS) entry which is preliminary data.</text>
</comment>
<evidence type="ECO:0000256" key="1">
    <source>
        <dbReference type="SAM" id="MobiDB-lite"/>
    </source>
</evidence>
<reference evidence="2" key="1">
    <citation type="journal article" date="2021" name="IMA Fungus">
        <title>Genomic characterization of three marine fungi, including Emericellopsis atlantica sp. nov. with signatures of a generalist lifestyle and marine biomass degradation.</title>
        <authorList>
            <person name="Hagestad O.C."/>
            <person name="Hou L."/>
            <person name="Andersen J.H."/>
            <person name="Hansen E.H."/>
            <person name="Altermark B."/>
            <person name="Li C."/>
            <person name="Kuhnert E."/>
            <person name="Cox R.J."/>
            <person name="Crous P.W."/>
            <person name="Spatafora J.W."/>
            <person name="Lail K."/>
            <person name="Amirebrahimi M."/>
            <person name="Lipzen A."/>
            <person name="Pangilinan J."/>
            <person name="Andreopoulos W."/>
            <person name="Hayes R.D."/>
            <person name="Ng V."/>
            <person name="Grigoriev I.V."/>
            <person name="Jackson S.A."/>
            <person name="Sutton T.D.S."/>
            <person name="Dobson A.D.W."/>
            <person name="Rama T."/>
        </authorList>
    </citation>
    <scope>NUCLEOTIDE SEQUENCE</scope>
    <source>
        <strain evidence="2">TRa3180A</strain>
    </source>
</reference>
<accession>A0A9P7ZAJ3</accession>
<sequence length="228" mass="25945">MDVCDKLLTYWTMSDITFTYTVKGLPRHIVLMLPHLLYTDILVIPGQLYLQNHSIHGLRMTSTSTPYLSSISLYFSIRWLGTTADAASKFISKRSSFGAKERRRSDFPSRLSGVDSAIVFPPGLYTANPSIVEVHAARCLKLQCRYHGSCAPRRRDESHASPWTSSPDRQMRKRLYRERSSPKFHLEMTLTALASQSHGISASLLHRPISPALIRCYHLFEIEEQSTD</sequence>
<dbReference type="Proteomes" id="UP000887226">
    <property type="component" value="Unassembled WGS sequence"/>
</dbReference>
<proteinExistence type="predicted"/>
<feature type="region of interest" description="Disordered" evidence="1">
    <location>
        <begin position="152"/>
        <end position="171"/>
    </location>
</feature>
<name>A0A9P7ZAJ3_9HELO</name>
<dbReference type="EMBL" id="MU253752">
    <property type="protein sequence ID" value="KAG9248256.1"/>
    <property type="molecule type" value="Genomic_DNA"/>
</dbReference>
<evidence type="ECO:0000313" key="3">
    <source>
        <dbReference type="Proteomes" id="UP000887226"/>
    </source>
</evidence>